<feature type="compositionally biased region" description="Polar residues" evidence="6">
    <location>
        <begin position="186"/>
        <end position="200"/>
    </location>
</feature>
<dbReference type="GO" id="GO:0060236">
    <property type="term" value="P:regulation of mitotic spindle organization"/>
    <property type="evidence" value="ECO:0007669"/>
    <property type="project" value="TreeGrafter"/>
</dbReference>
<keyword evidence="8" id="KW-1185">Reference proteome</keyword>
<feature type="region of interest" description="Disordered" evidence="6">
    <location>
        <begin position="1"/>
        <end position="46"/>
    </location>
</feature>
<dbReference type="InterPro" id="IPR023252">
    <property type="entry name" value="Aurora_borealis_protein"/>
</dbReference>
<dbReference type="AlphaFoldDB" id="A0A3B5LQ16"/>
<comment type="similarity">
    <text evidence="1">Belongs to the BORA family.</text>
</comment>
<evidence type="ECO:0000256" key="3">
    <source>
        <dbReference type="ARBA" id="ARBA00022618"/>
    </source>
</evidence>
<organism evidence="7 8">
    <name type="scientific">Xiphophorus couchianus</name>
    <name type="common">Monterrey platyfish</name>
    <dbReference type="NCBI Taxonomy" id="32473"/>
    <lineage>
        <taxon>Eukaryota</taxon>
        <taxon>Metazoa</taxon>
        <taxon>Chordata</taxon>
        <taxon>Craniata</taxon>
        <taxon>Vertebrata</taxon>
        <taxon>Euteleostomi</taxon>
        <taxon>Actinopterygii</taxon>
        <taxon>Neopterygii</taxon>
        <taxon>Teleostei</taxon>
        <taxon>Neoteleostei</taxon>
        <taxon>Acanthomorphata</taxon>
        <taxon>Ovalentaria</taxon>
        <taxon>Atherinomorphae</taxon>
        <taxon>Cyprinodontiformes</taxon>
        <taxon>Poeciliidae</taxon>
        <taxon>Poeciliinae</taxon>
        <taxon>Xiphophorus</taxon>
    </lineage>
</organism>
<evidence type="ECO:0000313" key="7">
    <source>
        <dbReference type="Ensembl" id="ENSXCOP00000013122.1"/>
    </source>
</evidence>
<dbReference type="GO" id="GO:0007088">
    <property type="term" value="P:regulation of mitotic nuclear division"/>
    <property type="evidence" value="ECO:0007669"/>
    <property type="project" value="TreeGrafter"/>
</dbReference>
<dbReference type="Ensembl" id="ENSXCOT00000013283.1">
    <property type="protein sequence ID" value="ENSXCOP00000013122.1"/>
    <property type="gene ID" value="ENSXCOG00000009945.1"/>
</dbReference>
<evidence type="ECO:0000256" key="5">
    <source>
        <dbReference type="ARBA" id="ARBA00023306"/>
    </source>
</evidence>
<dbReference type="STRING" id="32473.ENSXCOP00000013122"/>
<evidence type="ECO:0000256" key="4">
    <source>
        <dbReference type="ARBA" id="ARBA00022776"/>
    </source>
</evidence>
<evidence type="ECO:0000256" key="1">
    <source>
        <dbReference type="ARBA" id="ARBA00010963"/>
    </source>
</evidence>
<dbReference type="GeneTree" id="ENSGT00390000013790"/>
<dbReference type="GO" id="GO:0019901">
    <property type="term" value="F:protein kinase binding"/>
    <property type="evidence" value="ECO:0007669"/>
    <property type="project" value="TreeGrafter"/>
</dbReference>
<dbReference type="PANTHER" id="PTHR14728:SF2">
    <property type="entry name" value="PROTEIN AURORA BOREALIS"/>
    <property type="match status" value="1"/>
</dbReference>
<feature type="region of interest" description="Disordered" evidence="6">
    <location>
        <begin position="135"/>
        <end position="154"/>
    </location>
</feature>
<keyword evidence="3" id="KW-0132">Cell division</keyword>
<evidence type="ECO:0000256" key="2">
    <source>
        <dbReference type="ARBA" id="ARBA00020055"/>
    </source>
</evidence>
<protein>
    <recommendedName>
        <fullName evidence="2">Protein aurora borealis</fullName>
    </recommendedName>
</protein>
<dbReference type="GO" id="GO:0051301">
    <property type="term" value="P:cell division"/>
    <property type="evidence" value="ECO:0007669"/>
    <property type="project" value="UniProtKB-KW"/>
</dbReference>
<dbReference type="PRINTS" id="PR02038">
    <property type="entry name" value="AURORABORA"/>
</dbReference>
<keyword evidence="5" id="KW-0131">Cell cycle</keyword>
<accession>A0A3B5LQ16</accession>
<evidence type="ECO:0000256" key="6">
    <source>
        <dbReference type="SAM" id="MobiDB-lite"/>
    </source>
</evidence>
<reference evidence="7" key="2">
    <citation type="submission" date="2025-09" db="UniProtKB">
        <authorList>
            <consortium name="Ensembl"/>
        </authorList>
    </citation>
    <scope>IDENTIFICATION</scope>
</reference>
<sequence length="405" mass="44140">MGDHIEVQITPETPGRPSIRNPFESPNDYHHLREPLVPSPSVFRSKPCKATPPKFNWSIDEMASLLPVHIDPEEIQRQSFYLSQTMDSDIEEKCQNAIEQFFTKGAIVPSPWAAQESLSSSSLRRKLFLDGHFSYSSSDSSTPPSPDRGQFSSSPIKQGCFRDCSLGSISSPLFPDRSSPAGHASPTVSPIEQKQHSNFTPHGGPLGADVALTNESPFVEGCSPIRSCSPHQLHHQHETKNTSRPKAKPRVRNWASPPLISPILNPKLQDDWEAEEHSPTSSSSSLPAMELDPTSPLATDGHSAAPERINLDTMEVVTMEEGKSVGLKKMPEEDEEEVGFPSEHLTSSRMGNASATESSQMFLSLLAEGSSLRYDSGMQVDSGYNTISAGTASLIDGIGSDFQSK</sequence>
<feature type="region of interest" description="Disordered" evidence="6">
    <location>
        <begin position="172"/>
        <end position="211"/>
    </location>
</feature>
<feature type="region of interest" description="Disordered" evidence="6">
    <location>
        <begin position="229"/>
        <end position="292"/>
    </location>
</feature>
<dbReference type="GO" id="GO:0005634">
    <property type="term" value="C:nucleus"/>
    <property type="evidence" value="ECO:0007669"/>
    <property type="project" value="TreeGrafter"/>
</dbReference>
<proteinExistence type="inferred from homology"/>
<keyword evidence="4" id="KW-0498">Mitosis</keyword>
<name>A0A3B5LQ16_9TELE</name>
<dbReference type="Proteomes" id="UP000261380">
    <property type="component" value="Unplaced"/>
</dbReference>
<feature type="region of interest" description="Disordered" evidence="6">
    <location>
        <begin position="323"/>
        <end position="349"/>
    </location>
</feature>
<dbReference type="PANTHER" id="PTHR14728">
    <property type="entry name" value="PROTEIN AURORA BOREALIS"/>
    <property type="match status" value="1"/>
</dbReference>
<dbReference type="Pfam" id="PF15280">
    <property type="entry name" value="BORA_N"/>
    <property type="match status" value="1"/>
</dbReference>
<evidence type="ECO:0000313" key="8">
    <source>
        <dbReference type="Proteomes" id="UP000261380"/>
    </source>
</evidence>
<dbReference type="GO" id="GO:0005737">
    <property type="term" value="C:cytoplasm"/>
    <property type="evidence" value="ECO:0007669"/>
    <property type="project" value="TreeGrafter"/>
</dbReference>
<reference evidence="7" key="1">
    <citation type="submission" date="2025-08" db="UniProtKB">
        <authorList>
            <consortium name="Ensembl"/>
        </authorList>
    </citation>
    <scope>IDENTIFICATION</scope>
</reference>